<sequence length="599" mass="66460">MSAHVLPPFPVTVQESLDEEETFAAMFEKYIDADADIPEPPDAATARGIDTLPPEVMLMIFQVLAAATPGNVLVRWDHERVPREWLVVNLVCRYWRRLACGFPVLWRAIDVEGCVEWLQLCLVRSGSAPLDIRLYNHTTLFQAAALLLKHTERIRSLIVTDDAAANSLHALGSLFMVGMPALEELYLDACRPGTPLAGKCLYDVFLLGRTSENIFPSLRTLHLSGLYLPPTASLLRGLRVLELVESHPGSFASQLTFEEFLDALEACPTLEKLKLWSSFPFRIERDNVDRVVALPNLRLLSLLCPSDHGNANSAVKTTRCSYLLSHLRLAESTAITVFAPVRLRERKSFLDHIPNNPACLPILRAANQAILKGAWEFAVSMPCPCAQCSRLDSELLHMHPGDGETACDKDTGGLSMILVNPCRCSADDSVGEEDAAVREFAELFVAAPLRRLELFYGASQVGFGHLFSSFRGLSVLALECCGYATRDNMRDFVYALAGPLAWGSDGARLDENDTAPMPQLRWLCVHQACWYGELAQDLETCLRSRKAKGAGKLQELHVVLKSAKGTKRRKLNNMRETKLRALASLVETVNVEFMNTRVV</sequence>
<accession>A0A371DPR9</accession>
<evidence type="ECO:0000313" key="3">
    <source>
        <dbReference type="Proteomes" id="UP000256964"/>
    </source>
</evidence>
<dbReference type="InterPro" id="IPR036047">
    <property type="entry name" value="F-box-like_dom_sf"/>
</dbReference>
<dbReference type="PANTHER" id="PTHR38926:SF5">
    <property type="entry name" value="F-BOX AND LEUCINE-RICH REPEAT PROTEIN 6"/>
    <property type="match status" value="1"/>
</dbReference>
<proteinExistence type="predicted"/>
<dbReference type="SUPFAM" id="SSF81383">
    <property type="entry name" value="F-box domain"/>
    <property type="match status" value="1"/>
</dbReference>
<evidence type="ECO:0000313" key="2">
    <source>
        <dbReference type="EMBL" id="RDX54512.1"/>
    </source>
</evidence>
<dbReference type="PANTHER" id="PTHR38926">
    <property type="entry name" value="F-BOX DOMAIN CONTAINING PROTEIN, EXPRESSED"/>
    <property type="match status" value="1"/>
</dbReference>
<dbReference type="SUPFAM" id="SSF52047">
    <property type="entry name" value="RNI-like"/>
    <property type="match status" value="1"/>
</dbReference>
<feature type="domain" description="F-box" evidence="1">
    <location>
        <begin position="49"/>
        <end position="110"/>
    </location>
</feature>
<dbReference type="EMBL" id="KZ857384">
    <property type="protein sequence ID" value="RDX54512.1"/>
    <property type="molecule type" value="Genomic_DNA"/>
</dbReference>
<keyword evidence="3" id="KW-1185">Reference proteome</keyword>
<dbReference type="Gene3D" id="3.80.10.10">
    <property type="entry name" value="Ribonuclease Inhibitor"/>
    <property type="match status" value="1"/>
</dbReference>
<dbReference type="Gene3D" id="1.20.1280.50">
    <property type="match status" value="1"/>
</dbReference>
<dbReference type="OrthoDB" id="2753427at2759"/>
<dbReference type="AlphaFoldDB" id="A0A371DPR9"/>
<gene>
    <name evidence="2" type="ORF">OH76DRAFT_1478799</name>
</gene>
<reference evidence="2 3" key="1">
    <citation type="journal article" date="2018" name="Biotechnol. Biofuels">
        <title>Integrative visual omics of the white-rot fungus Polyporus brumalis exposes the biotechnological potential of its oxidative enzymes for delignifying raw plant biomass.</title>
        <authorList>
            <person name="Miyauchi S."/>
            <person name="Rancon A."/>
            <person name="Drula E."/>
            <person name="Hage H."/>
            <person name="Chaduli D."/>
            <person name="Favel A."/>
            <person name="Grisel S."/>
            <person name="Henrissat B."/>
            <person name="Herpoel-Gimbert I."/>
            <person name="Ruiz-Duenas F.J."/>
            <person name="Chevret D."/>
            <person name="Hainaut M."/>
            <person name="Lin J."/>
            <person name="Wang M."/>
            <person name="Pangilinan J."/>
            <person name="Lipzen A."/>
            <person name="Lesage-Meessen L."/>
            <person name="Navarro D."/>
            <person name="Riley R."/>
            <person name="Grigoriev I.V."/>
            <person name="Zhou S."/>
            <person name="Raouche S."/>
            <person name="Rosso M.N."/>
        </authorList>
    </citation>
    <scope>NUCLEOTIDE SEQUENCE [LARGE SCALE GENOMIC DNA]</scope>
    <source>
        <strain evidence="2 3">BRFM 1820</strain>
    </source>
</reference>
<evidence type="ECO:0000259" key="1">
    <source>
        <dbReference type="Pfam" id="PF12937"/>
    </source>
</evidence>
<organism evidence="2 3">
    <name type="scientific">Lentinus brumalis</name>
    <dbReference type="NCBI Taxonomy" id="2498619"/>
    <lineage>
        <taxon>Eukaryota</taxon>
        <taxon>Fungi</taxon>
        <taxon>Dikarya</taxon>
        <taxon>Basidiomycota</taxon>
        <taxon>Agaricomycotina</taxon>
        <taxon>Agaricomycetes</taxon>
        <taxon>Polyporales</taxon>
        <taxon>Polyporaceae</taxon>
        <taxon>Lentinus</taxon>
    </lineage>
</organism>
<dbReference type="InterPro" id="IPR032675">
    <property type="entry name" value="LRR_dom_sf"/>
</dbReference>
<protein>
    <recommendedName>
        <fullName evidence="1">F-box domain-containing protein</fullName>
    </recommendedName>
</protein>
<dbReference type="Pfam" id="PF12937">
    <property type="entry name" value="F-box-like"/>
    <property type="match status" value="1"/>
</dbReference>
<dbReference type="InterPro" id="IPR001810">
    <property type="entry name" value="F-box_dom"/>
</dbReference>
<name>A0A371DPR9_9APHY</name>
<dbReference type="STRING" id="139420.A0A371DPR9"/>
<dbReference type="Proteomes" id="UP000256964">
    <property type="component" value="Unassembled WGS sequence"/>
</dbReference>